<dbReference type="InterPro" id="IPR000639">
    <property type="entry name" value="Epox_hydrolase-like"/>
</dbReference>
<keyword evidence="4" id="KW-1185">Reference proteome</keyword>
<dbReference type="SUPFAM" id="SSF53474">
    <property type="entry name" value="alpha/beta-Hydrolases"/>
    <property type="match status" value="1"/>
</dbReference>
<evidence type="ECO:0000313" key="3">
    <source>
        <dbReference type="EMBL" id="ROZ64739.1"/>
    </source>
</evidence>
<dbReference type="Gene3D" id="3.40.50.1820">
    <property type="entry name" value="alpha/beta hydrolase"/>
    <property type="match status" value="1"/>
</dbReference>
<dbReference type="InterPro" id="IPR000073">
    <property type="entry name" value="AB_hydrolase_1"/>
</dbReference>
<organism evidence="3 4">
    <name type="scientific">Kocuria soli</name>
    <dbReference type="NCBI Taxonomy" id="2485125"/>
    <lineage>
        <taxon>Bacteria</taxon>
        <taxon>Bacillati</taxon>
        <taxon>Actinomycetota</taxon>
        <taxon>Actinomycetes</taxon>
        <taxon>Micrococcales</taxon>
        <taxon>Micrococcaceae</taxon>
        <taxon>Kocuria</taxon>
    </lineage>
</organism>
<evidence type="ECO:0000256" key="1">
    <source>
        <dbReference type="SAM" id="MobiDB-lite"/>
    </source>
</evidence>
<dbReference type="OrthoDB" id="5195507at2"/>
<proteinExistence type="predicted"/>
<dbReference type="InterPro" id="IPR050266">
    <property type="entry name" value="AB_hydrolase_sf"/>
</dbReference>
<dbReference type="PANTHER" id="PTHR43798">
    <property type="entry name" value="MONOACYLGLYCEROL LIPASE"/>
    <property type="match status" value="1"/>
</dbReference>
<sequence>MLENPTAERRSMRMDGYKVRYWFYDVDARPKPLLVMVHGFRGDHHGLQLIADALRDRYHVVIPDLPGFGRSEPFPPEAEGTAETGGADGAGRHNVANYVRFLRSFIQRLTDGAVNPESDHGVALLGHSFGSVVAAHLAAESPAMVQRLILVNPISEPALTSDRVWASQVADTYYSLGSKLPFGLGDKLLRSNTATDIMSRELTTTQDPELREYIVNQHRAYFGSYAEKRVIREAYVSSISRTVAEVAPLLTMPVLLITGGRDPMGSPESQRRMAAWIRRRREEQLPDVGHLIHYEKAPEVAAWVDEFLTSPDPEPVEIHDELPPLDTAKPNTSQLTQLLPVVKRRRED</sequence>
<evidence type="ECO:0000259" key="2">
    <source>
        <dbReference type="Pfam" id="PF00561"/>
    </source>
</evidence>
<dbReference type="Pfam" id="PF00561">
    <property type="entry name" value="Abhydrolase_1"/>
    <property type="match status" value="1"/>
</dbReference>
<dbReference type="AlphaFoldDB" id="A0A3N4A744"/>
<reference evidence="3 4" key="1">
    <citation type="submission" date="2018-10" db="EMBL/GenBank/DDBJ databases">
        <title>Kocuria sp. M5W7-7, whole genome shotgun sequence.</title>
        <authorList>
            <person name="Tuo L."/>
        </authorList>
    </citation>
    <scope>NUCLEOTIDE SEQUENCE [LARGE SCALE GENOMIC DNA]</scope>
    <source>
        <strain evidence="3 4">M5W7-7</strain>
    </source>
</reference>
<dbReference type="PANTHER" id="PTHR43798:SF33">
    <property type="entry name" value="HYDROLASE, PUTATIVE (AFU_ORTHOLOGUE AFUA_2G14860)-RELATED"/>
    <property type="match status" value="1"/>
</dbReference>
<dbReference type="GO" id="GO:0016787">
    <property type="term" value="F:hydrolase activity"/>
    <property type="evidence" value="ECO:0007669"/>
    <property type="project" value="UniProtKB-KW"/>
</dbReference>
<feature type="region of interest" description="Disordered" evidence="1">
    <location>
        <begin position="314"/>
        <end position="348"/>
    </location>
</feature>
<comment type="caution">
    <text evidence="3">The sequence shown here is derived from an EMBL/GenBank/DDBJ whole genome shotgun (WGS) entry which is preliminary data.</text>
</comment>
<dbReference type="RefSeq" id="WP_123824158.1">
    <property type="nucleotide sequence ID" value="NZ_RKMF01000002.1"/>
</dbReference>
<dbReference type="EMBL" id="RKMF01000002">
    <property type="protein sequence ID" value="ROZ64739.1"/>
    <property type="molecule type" value="Genomic_DNA"/>
</dbReference>
<dbReference type="InterPro" id="IPR029058">
    <property type="entry name" value="AB_hydrolase_fold"/>
</dbReference>
<accession>A0A3N4A744</accession>
<gene>
    <name evidence="3" type="ORF">EDL96_02575</name>
</gene>
<name>A0A3N4A744_9MICC</name>
<feature type="domain" description="AB hydrolase-1" evidence="2">
    <location>
        <begin position="32"/>
        <end position="297"/>
    </location>
</feature>
<dbReference type="Proteomes" id="UP000270616">
    <property type="component" value="Unassembled WGS sequence"/>
</dbReference>
<dbReference type="GO" id="GO:0016020">
    <property type="term" value="C:membrane"/>
    <property type="evidence" value="ECO:0007669"/>
    <property type="project" value="TreeGrafter"/>
</dbReference>
<feature type="region of interest" description="Disordered" evidence="1">
    <location>
        <begin position="69"/>
        <end position="89"/>
    </location>
</feature>
<dbReference type="PRINTS" id="PR00412">
    <property type="entry name" value="EPOXHYDRLASE"/>
</dbReference>
<evidence type="ECO:0000313" key="4">
    <source>
        <dbReference type="Proteomes" id="UP000270616"/>
    </source>
</evidence>
<keyword evidence="3" id="KW-0378">Hydrolase</keyword>
<protein>
    <submittedName>
        <fullName evidence="3">Alpha/beta hydrolase</fullName>
    </submittedName>
</protein>